<dbReference type="PROSITE" id="PS50206">
    <property type="entry name" value="RHODANESE_3"/>
    <property type="match status" value="2"/>
</dbReference>
<evidence type="ECO:0000259" key="3">
    <source>
        <dbReference type="PROSITE" id="PS50206"/>
    </source>
</evidence>
<feature type="domain" description="Rhodanese" evidence="3">
    <location>
        <begin position="57"/>
        <end position="165"/>
    </location>
</feature>
<evidence type="ECO:0000313" key="4">
    <source>
        <dbReference type="EMBL" id="KGE89533.1"/>
    </source>
</evidence>
<dbReference type="InterPro" id="IPR051126">
    <property type="entry name" value="Thiosulfate_sulfurtransferase"/>
</dbReference>
<dbReference type="PROSITE" id="PS00380">
    <property type="entry name" value="RHODANESE_1"/>
    <property type="match status" value="1"/>
</dbReference>
<reference evidence="4 5" key="1">
    <citation type="journal article" date="2014" name="Int. J. Syst. Evol. Microbiol.">
        <title>Phaeodactylibacter xiamenensis gen. nov., sp. nov., a member of the family Saprospiraceae isolated from the marine alga Phaeodactylum tricornutum.</title>
        <authorList>
            <person name="Chen Z.Jr."/>
            <person name="Lei X."/>
            <person name="Lai Q."/>
            <person name="Li Y."/>
            <person name="Zhang B."/>
            <person name="Zhang J."/>
            <person name="Zhang H."/>
            <person name="Yang L."/>
            <person name="Zheng W."/>
            <person name="Tian Y."/>
            <person name="Yu Z."/>
            <person name="Xu H.Jr."/>
            <person name="Zheng T."/>
        </authorList>
    </citation>
    <scope>NUCLEOTIDE SEQUENCE [LARGE SCALE GENOMIC DNA]</scope>
    <source>
        <strain evidence="4 5">KD52</strain>
    </source>
</reference>
<evidence type="ECO:0000256" key="1">
    <source>
        <dbReference type="ARBA" id="ARBA00022737"/>
    </source>
</evidence>
<proteinExistence type="predicted"/>
<protein>
    <recommendedName>
        <fullName evidence="2">Sulfurtransferase</fullName>
    </recommendedName>
</protein>
<dbReference type="GO" id="GO:0004792">
    <property type="term" value="F:thiosulfate-cyanide sulfurtransferase activity"/>
    <property type="evidence" value="ECO:0007669"/>
    <property type="project" value="InterPro"/>
</dbReference>
<dbReference type="STRING" id="1524460.IX84_01795"/>
<keyword evidence="1" id="KW-0677">Repeat</keyword>
<dbReference type="CDD" id="cd01448">
    <property type="entry name" value="TST_Repeat_1"/>
    <property type="match status" value="1"/>
</dbReference>
<evidence type="ECO:0000313" key="5">
    <source>
        <dbReference type="Proteomes" id="UP000029736"/>
    </source>
</evidence>
<dbReference type="InterPro" id="IPR001763">
    <property type="entry name" value="Rhodanese-like_dom"/>
</dbReference>
<dbReference type="SUPFAM" id="SSF52821">
    <property type="entry name" value="Rhodanese/Cell cycle control phosphatase"/>
    <property type="match status" value="2"/>
</dbReference>
<organism evidence="4 5">
    <name type="scientific">Phaeodactylibacter xiamenensis</name>
    <dbReference type="NCBI Taxonomy" id="1524460"/>
    <lineage>
        <taxon>Bacteria</taxon>
        <taxon>Pseudomonadati</taxon>
        <taxon>Bacteroidota</taxon>
        <taxon>Saprospiria</taxon>
        <taxon>Saprospirales</taxon>
        <taxon>Haliscomenobacteraceae</taxon>
        <taxon>Phaeodactylibacter</taxon>
    </lineage>
</organism>
<dbReference type="InterPro" id="IPR036873">
    <property type="entry name" value="Rhodanese-like_dom_sf"/>
</dbReference>
<dbReference type="PANTHER" id="PTHR43855">
    <property type="entry name" value="THIOSULFATE SULFURTRANSFERASE"/>
    <property type="match status" value="1"/>
</dbReference>
<dbReference type="Pfam" id="PF00581">
    <property type="entry name" value="Rhodanese"/>
    <property type="match status" value="2"/>
</dbReference>
<dbReference type="Gene3D" id="3.40.250.10">
    <property type="entry name" value="Rhodanese-like domain"/>
    <property type="match status" value="2"/>
</dbReference>
<name>A0A098SCY2_9BACT</name>
<gene>
    <name evidence="4" type="ORF">IX84_01795</name>
</gene>
<dbReference type="SMART" id="SM00450">
    <property type="entry name" value="RHOD"/>
    <property type="match status" value="2"/>
</dbReference>
<accession>A0A098SCY2</accession>
<comment type="caution">
    <text evidence="4">The sequence shown here is derived from an EMBL/GenBank/DDBJ whole genome shotgun (WGS) entry which is preliminary data.</text>
</comment>
<dbReference type="AlphaFoldDB" id="A0A098SCY2"/>
<dbReference type="PROSITE" id="PS00683">
    <property type="entry name" value="RHODANESE_2"/>
    <property type="match status" value="1"/>
</dbReference>
<dbReference type="CDD" id="cd01449">
    <property type="entry name" value="TST_Repeat_2"/>
    <property type="match status" value="1"/>
</dbReference>
<feature type="domain" description="Rhodanese" evidence="3">
    <location>
        <begin position="234"/>
        <end position="322"/>
    </location>
</feature>
<evidence type="ECO:0000256" key="2">
    <source>
        <dbReference type="RuleBase" id="RU000507"/>
    </source>
</evidence>
<keyword evidence="5" id="KW-1185">Reference proteome</keyword>
<dbReference type="PANTHER" id="PTHR43855:SF1">
    <property type="entry name" value="THIOSULFATE SULFURTRANSFERASE"/>
    <property type="match status" value="1"/>
</dbReference>
<keyword evidence="2" id="KW-0808">Transferase</keyword>
<dbReference type="InterPro" id="IPR001307">
    <property type="entry name" value="Thiosulphate_STrfase_CS"/>
</dbReference>
<dbReference type="EMBL" id="JPOS01000004">
    <property type="protein sequence ID" value="KGE89533.1"/>
    <property type="molecule type" value="Genomic_DNA"/>
</dbReference>
<dbReference type="Proteomes" id="UP000029736">
    <property type="component" value="Unassembled WGS sequence"/>
</dbReference>
<sequence length="350" mass="39169">MLGFFLSFFVFSCQSEVNSEKEAETTEVEEKVDESLKSSVKANHLVETADVKAMYDEGKAFKVIEISKKDAFEKGHLPGAVNFWRPDYEGGSYDYGGMRASPEEMAALLGSNGISADDLLVIYDTKGSVDAIRFMWMLDMYGHENMAVMNGGKAAWKADGFELTTEVTKADPVLYTFSNAPDYTRLASMEDVLAAMADTNYILLDTREPEEYQGVPYVSKGVCYPYKKGAFTYGRIPGSIHLNWSDAVDLNGDHRFKSLKDLKYNFEKAGITPDKKVIAYCQSGVRSAHTTYVLTEILGFEDVKNYDGSWIEWSHNYINKGGVAIERDIDDAEHKKRFAELEAELSKAAE</sequence>